<dbReference type="Proteomes" id="UP000000383">
    <property type="component" value="Chromosome"/>
</dbReference>
<keyword evidence="4" id="KW-1185">Reference proteome</keyword>
<evidence type="ECO:0000256" key="1">
    <source>
        <dbReference type="SAM" id="MobiDB-lite"/>
    </source>
</evidence>
<dbReference type="OrthoDB" id="5460933at2"/>
<feature type="domain" description="Winged helix-turn-helix" evidence="2">
    <location>
        <begin position="36"/>
        <end position="103"/>
    </location>
</feature>
<sequence length="117" mass="13226">MDNNENTKNKGAATPATTPKTKTTKRNFKDNSATNQCLKILDWLFEKGNITTTQARQHLDVMSPAARILQLKKDGYQIVRINDTWTSDHGINHKGVARYVLTQKEPIEPNNESMVQS</sequence>
<feature type="compositionally biased region" description="Low complexity" evidence="1">
    <location>
        <begin position="9"/>
        <end position="21"/>
    </location>
</feature>
<reference evidence="4" key="1">
    <citation type="submission" date="2010-05" db="EMBL/GenBank/DDBJ databases">
        <title>Complete sequence of Methylotenera sp. 301.</title>
        <authorList>
            <person name="Lucas S."/>
            <person name="Copeland A."/>
            <person name="Lapidus A."/>
            <person name="Cheng J.-F."/>
            <person name="Bruce D."/>
            <person name="Goodwin L."/>
            <person name="Pitluck S."/>
            <person name="Clum A."/>
            <person name="Land M."/>
            <person name="Hauser L."/>
            <person name="Kyrpides N."/>
            <person name="Ivanova N."/>
            <person name="Chistoservova L."/>
            <person name="Kalyuzhnaya M."/>
            <person name="Woyke T."/>
        </authorList>
    </citation>
    <scope>NUCLEOTIDE SEQUENCE [LARGE SCALE GENOMIC DNA]</scope>
    <source>
        <strain evidence="4">301</strain>
    </source>
</reference>
<gene>
    <name evidence="3" type="ordered locus">M301_1149</name>
</gene>
<dbReference type="InterPro" id="IPR055245">
    <property type="entry name" value="HTH_proteobacteria"/>
</dbReference>
<dbReference type="RefSeq" id="WP_013147849.1">
    <property type="nucleotide sequence ID" value="NC_014207.1"/>
</dbReference>
<organism evidence="3 4">
    <name type="scientific">Methylotenera versatilis (strain 301)</name>
    <dbReference type="NCBI Taxonomy" id="666681"/>
    <lineage>
        <taxon>Bacteria</taxon>
        <taxon>Pseudomonadati</taxon>
        <taxon>Pseudomonadota</taxon>
        <taxon>Betaproteobacteria</taxon>
        <taxon>Nitrosomonadales</taxon>
        <taxon>Methylophilaceae</taxon>
        <taxon>Methylotenera</taxon>
    </lineage>
</organism>
<evidence type="ECO:0000313" key="3">
    <source>
        <dbReference type="EMBL" id="ADI29533.1"/>
    </source>
</evidence>
<dbReference type="eggNOG" id="ENOG5030JTP">
    <property type="taxonomic scope" value="Bacteria"/>
</dbReference>
<reference evidence="3 4" key="2">
    <citation type="journal article" date="2011" name="J. Bacteriol.">
        <title>Genomes of three methylotrophs from a single niche uncover genetic and metabolic divergence of Methylophilaceae.</title>
        <authorList>
            <person name="Lapidus A."/>
            <person name="Clum A."/>
            <person name="Labutti K."/>
            <person name="Kaluzhnaya M.G."/>
            <person name="Lim S."/>
            <person name="Beck D.A."/>
            <person name="Glavina Del Rio T."/>
            <person name="Nolan M."/>
            <person name="Mavromatis K."/>
            <person name="Huntemann M."/>
            <person name="Lucas S."/>
            <person name="Lidstrom M.E."/>
            <person name="Ivanova N."/>
            <person name="Chistoserdova L."/>
        </authorList>
    </citation>
    <scope>NUCLEOTIDE SEQUENCE [LARGE SCALE GENOMIC DNA]</scope>
    <source>
        <strain evidence="3 4">301</strain>
    </source>
</reference>
<name>D7DHJ8_METV0</name>
<feature type="region of interest" description="Disordered" evidence="1">
    <location>
        <begin position="1"/>
        <end position="31"/>
    </location>
</feature>
<evidence type="ECO:0000313" key="4">
    <source>
        <dbReference type="Proteomes" id="UP000000383"/>
    </source>
</evidence>
<protein>
    <recommendedName>
        <fullName evidence="2">Winged helix-turn-helix domain-containing protein</fullName>
    </recommendedName>
</protein>
<dbReference type="AlphaFoldDB" id="D7DHJ8"/>
<dbReference type="HOGENOM" id="CLU_2082073_0_0_4"/>
<proteinExistence type="predicted"/>
<accession>D7DHJ8</accession>
<evidence type="ECO:0000259" key="2">
    <source>
        <dbReference type="Pfam" id="PF14090"/>
    </source>
</evidence>
<dbReference type="STRING" id="666681.M301_1149"/>
<dbReference type="EMBL" id="CP002056">
    <property type="protein sequence ID" value="ADI29533.1"/>
    <property type="molecule type" value="Genomic_DNA"/>
</dbReference>
<dbReference type="KEGG" id="meh:M301_1149"/>
<dbReference type="Pfam" id="PF14090">
    <property type="entry name" value="HTH_39"/>
    <property type="match status" value="1"/>
</dbReference>